<dbReference type="Pfam" id="PF11271">
    <property type="entry name" value="PorA"/>
    <property type="match status" value="1"/>
</dbReference>
<feature type="region of interest" description="Disordered" evidence="1">
    <location>
        <begin position="1"/>
        <end position="21"/>
    </location>
</feature>
<evidence type="ECO:0000256" key="1">
    <source>
        <dbReference type="SAM" id="MobiDB-lite"/>
    </source>
</evidence>
<sequence length="345" mass="37554">MSALSVGEAAPSQVGPERGPGSPLPRGTLLVAVGAFLLTLAALLPLYVYERMALLPAEAEFDIRMLDEDAGYLDTSTWSWVESAEVSRVTRVDASAHGDDWSAWETSVDTSVPDRMIDHWSRRVIVDRETGRAVNCCGEHVDGDRAVRQAGLVYFWPPGDEKGEYPFYDAEVRSAPMLEFQEWEEVAGVPVRRYSQWIESTQVPDSARPVPASLFRPGASGTVAATRWLEVSRTFWVEPVSGIVVNAHETRSETLRPQNDGGEAPLLYAQLVLAEQQVAARAEQARVRSVLLRALSSWAPWTLAPLGGLVVLAGLVRARRGRDADGGAERGPDRAEGEPAAPAQA</sequence>
<keyword evidence="2" id="KW-0472">Membrane</keyword>
<feature type="region of interest" description="Disordered" evidence="1">
    <location>
        <begin position="321"/>
        <end position="345"/>
    </location>
</feature>
<reference evidence="3 4" key="1">
    <citation type="submission" date="2020-04" db="EMBL/GenBank/DDBJ databases">
        <title>MicrobeNet Type strains.</title>
        <authorList>
            <person name="Nicholson A.C."/>
        </authorList>
    </citation>
    <scope>NUCLEOTIDE SEQUENCE [LARGE SCALE GENOMIC DNA]</scope>
    <source>
        <strain evidence="3 4">ATCC 23612</strain>
    </source>
</reference>
<dbReference type="RefSeq" id="WP_061080566.1">
    <property type="nucleotide sequence ID" value="NZ_JAAXPG010000003.1"/>
</dbReference>
<proteinExistence type="predicted"/>
<evidence type="ECO:0000313" key="4">
    <source>
        <dbReference type="Proteomes" id="UP000553209"/>
    </source>
</evidence>
<feature type="transmembrane region" description="Helical" evidence="2">
    <location>
        <begin position="298"/>
        <end position="316"/>
    </location>
</feature>
<dbReference type="AlphaFoldDB" id="A0A7X6RP44"/>
<organism evidence="3 4">
    <name type="scientific">Nocardiopsis alborubida</name>
    <dbReference type="NCBI Taxonomy" id="146802"/>
    <lineage>
        <taxon>Bacteria</taxon>
        <taxon>Bacillati</taxon>
        <taxon>Actinomycetota</taxon>
        <taxon>Actinomycetes</taxon>
        <taxon>Streptosporangiales</taxon>
        <taxon>Nocardiopsidaceae</taxon>
        <taxon>Nocardiopsis</taxon>
    </lineage>
</organism>
<keyword evidence="4" id="KW-1185">Reference proteome</keyword>
<name>A0A7X6RP44_9ACTN</name>
<accession>A0A7X6RP44</accession>
<dbReference type="Proteomes" id="UP000553209">
    <property type="component" value="Unassembled WGS sequence"/>
</dbReference>
<dbReference type="EMBL" id="JAAXPG010000003">
    <property type="protein sequence ID" value="NKY96802.1"/>
    <property type="molecule type" value="Genomic_DNA"/>
</dbReference>
<keyword evidence="2" id="KW-1133">Transmembrane helix</keyword>
<evidence type="ECO:0000313" key="3">
    <source>
        <dbReference type="EMBL" id="NKY96802.1"/>
    </source>
</evidence>
<evidence type="ECO:0000256" key="2">
    <source>
        <dbReference type="SAM" id="Phobius"/>
    </source>
</evidence>
<protein>
    <submittedName>
        <fullName evidence="3">DUF3068 domain-containing protein</fullName>
    </submittedName>
</protein>
<feature type="compositionally biased region" description="Basic and acidic residues" evidence="1">
    <location>
        <begin position="321"/>
        <end position="337"/>
    </location>
</feature>
<keyword evidence="2" id="KW-0812">Transmembrane</keyword>
<dbReference type="InterPro" id="IPR021424">
    <property type="entry name" value="PorA"/>
</dbReference>
<comment type="caution">
    <text evidence="3">The sequence shown here is derived from an EMBL/GenBank/DDBJ whole genome shotgun (WGS) entry which is preliminary data.</text>
</comment>
<feature type="transmembrane region" description="Helical" evidence="2">
    <location>
        <begin position="28"/>
        <end position="49"/>
    </location>
</feature>
<gene>
    <name evidence="3" type="ORF">HGB44_03800</name>
</gene>